<dbReference type="AlphaFoldDB" id="A0A6H1ZMR5"/>
<gene>
    <name evidence="1" type="ORF">TM448A01088_0011</name>
</gene>
<proteinExistence type="predicted"/>
<protein>
    <submittedName>
        <fullName evidence="1">Uncharacterized protein</fullName>
    </submittedName>
</protein>
<dbReference type="EMBL" id="MT144098">
    <property type="protein sequence ID" value="QJA48711.1"/>
    <property type="molecule type" value="Genomic_DNA"/>
</dbReference>
<evidence type="ECO:0000313" key="1">
    <source>
        <dbReference type="EMBL" id="QJA48711.1"/>
    </source>
</evidence>
<name>A0A6H1ZMR5_9ZZZZ</name>
<accession>A0A6H1ZMR5</accession>
<sequence>MYPIYSNFSINIKTKIDNNSSFDFDKLSFPSTIPIGWQLPIPSTPKESFIGMLTDNEASEMREEISLFKKRFNDDFDKRNKIMFGV</sequence>
<reference evidence="1" key="1">
    <citation type="submission" date="2020-03" db="EMBL/GenBank/DDBJ databases">
        <title>The deep terrestrial virosphere.</title>
        <authorList>
            <person name="Holmfeldt K."/>
            <person name="Nilsson E."/>
            <person name="Simone D."/>
            <person name="Lopez-Fernandez M."/>
            <person name="Wu X."/>
            <person name="de Brujin I."/>
            <person name="Lundin D."/>
            <person name="Andersson A."/>
            <person name="Bertilsson S."/>
            <person name="Dopson M."/>
        </authorList>
    </citation>
    <scope>NUCLEOTIDE SEQUENCE</scope>
    <source>
        <strain evidence="1">TM448A01088</strain>
    </source>
</reference>
<organism evidence="1">
    <name type="scientific">viral metagenome</name>
    <dbReference type="NCBI Taxonomy" id="1070528"/>
    <lineage>
        <taxon>unclassified sequences</taxon>
        <taxon>metagenomes</taxon>
        <taxon>organismal metagenomes</taxon>
    </lineage>
</organism>